<dbReference type="Gene3D" id="3.30.70.240">
    <property type="match status" value="1"/>
</dbReference>
<evidence type="ECO:0000259" key="2">
    <source>
        <dbReference type="Pfam" id="PF01205"/>
    </source>
</evidence>
<dbReference type="Gene3D" id="3.30.230.30">
    <property type="entry name" value="Impact, N-terminal domain"/>
    <property type="match status" value="1"/>
</dbReference>
<dbReference type="InterPro" id="IPR001498">
    <property type="entry name" value="Impact_N"/>
</dbReference>
<gene>
    <name evidence="4" type="ORF">WG929_12145</name>
</gene>
<dbReference type="InterPro" id="IPR036956">
    <property type="entry name" value="Impact_N_sf"/>
</dbReference>
<dbReference type="Pfam" id="PF09186">
    <property type="entry name" value="DUF1949"/>
    <property type="match status" value="1"/>
</dbReference>
<dbReference type="EMBL" id="JBBKTX010000014">
    <property type="protein sequence ID" value="MFK4753164.1"/>
    <property type="molecule type" value="Genomic_DNA"/>
</dbReference>
<keyword evidence="5" id="KW-1185">Reference proteome</keyword>
<dbReference type="InterPro" id="IPR015796">
    <property type="entry name" value="Impact_YigZ-like"/>
</dbReference>
<comment type="caution">
    <text evidence="4">The sequence shown here is derived from an EMBL/GenBank/DDBJ whole genome shotgun (WGS) entry which is preliminary data.</text>
</comment>
<reference evidence="4 5" key="1">
    <citation type="submission" date="2024-03" db="EMBL/GenBank/DDBJ databases">
        <title>High-quality draft genome sequence of Oceanobacter sp. wDCs-4.</title>
        <authorList>
            <person name="Dong C."/>
        </authorList>
    </citation>
    <scope>NUCLEOTIDE SEQUENCE [LARGE SCALE GENOMIC DNA]</scope>
    <source>
        <strain evidence="5">wDCs-4</strain>
    </source>
</reference>
<dbReference type="SUPFAM" id="SSF54211">
    <property type="entry name" value="Ribosomal protein S5 domain 2-like"/>
    <property type="match status" value="1"/>
</dbReference>
<evidence type="ECO:0000259" key="3">
    <source>
        <dbReference type="Pfam" id="PF09186"/>
    </source>
</evidence>
<evidence type="ECO:0000313" key="5">
    <source>
        <dbReference type="Proteomes" id="UP001620597"/>
    </source>
</evidence>
<sequence length="210" mass="23084">MTPVYSVPVTPEPHVRELEIKRSQFITFVGQASDRAAAEAFIRSIRELHPQARHVCWAYIAGAPDTTVMSMSDDGEPGGTAGRPMLKVLQHSGLGEIVVAVVRYFGGIKLGTGGLQRAYSDAVILGLAELPTEQRIPQTRLTLEYDYPMEAVVRHLLDQYPTTIEHCDFQARVCMKLLVADSDRENFILALTNQSGGAIRVVSSIQQDCS</sequence>
<feature type="domain" description="Impact N-terminal" evidence="2">
    <location>
        <begin position="21"/>
        <end position="123"/>
    </location>
</feature>
<comment type="similarity">
    <text evidence="1">Belongs to the IMPACT family.</text>
</comment>
<dbReference type="PANTHER" id="PTHR16301">
    <property type="entry name" value="IMPACT-RELATED"/>
    <property type="match status" value="1"/>
</dbReference>
<feature type="domain" description="UPF0029" evidence="3">
    <location>
        <begin position="143"/>
        <end position="197"/>
    </location>
</feature>
<dbReference type="Pfam" id="PF01205">
    <property type="entry name" value="Impact_N"/>
    <property type="match status" value="1"/>
</dbReference>
<dbReference type="Proteomes" id="UP001620597">
    <property type="component" value="Unassembled WGS sequence"/>
</dbReference>
<proteinExistence type="inferred from homology"/>
<dbReference type="InterPro" id="IPR015269">
    <property type="entry name" value="UPF0029_Impact_C"/>
</dbReference>
<dbReference type="NCBIfam" id="TIGR00257">
    <property type="entry name" value="IMPACT_YIGZ"/>
    <property type="match status" value="1"/>
</dbReference>
<dbReference type="InterPro" id="IPR035647">
    <property type="entry name" value="EFG_III/V"/>
</dbReference>
<dbReference type="SUPFAM" id="SSF54980">
    <property type="entry name" value="EF-G C-terminal domain-like"/>
    <property type="match status" value="1"/>
</dbReference>
<dbReference type="RefSeq" id="WP_416206241.1">
    <property type="nucleotide sequence ID" value="NZ_JBBKTX010000014.1"/>
</dbReference>
<organism evidence="4 5">
    <name type="scientific">Oceanobacter antarcticus</name>
    <dbReference type="NCBI Taxonomy" id="3133425"/>
    <lineage>
        <taxon>Bacteria</taxon>
        <taxon>Pseudomonadati</taxon>
        <taxon>Pseudomonadota</taxon>
        <taxon>Gammaproteobacteria</taxon>
        <taxon>Oceanospirillales</taxon>
        <taxon>Oceanospirillaceae</taxon>
        <taxon>Oceanobacter</taxon>
    </lineage>
</organism>
<dbReference type="PANTHER" id="PTHR16301:SF20">
    <property type="entry name" value="IMPACT FAMILY MEMBER YIGZ"/>
    <property type="match status" value="1"/>
</dbReference>
<dbReference type="InterPro" id="IPR020568">
    <property type="entry name" value="Ribosomal_Su5_D2-typ_SF"/>
</dbReference>
<evidence type="ECO:0000313" key="4">
    <source>
        <dbReference type="EMBL" id="MFK4753164.1"/>
    </source>
</evidence>
<evidence type="ECO:0000256" key="1">
    <source>
        <dbReference type="ARBA" id="ARBA00007665"/>
    </source>
</evidence>
<dbReference type="InterPro" id="IPR023582">
    <property type="entry name" value="Impact"/>
</dbReference>
<protein>
    <submittedName>
        <fullName evidence="4">YigZ family protein</fullName>
    </submittedName>
</protein>
<accession>A0ABW8NJL3</accession>
<name>A0ABW8NJL3_9GAMM</name>